<organism evidence="2 3">
    <name type="scientific">Agrobacterium tumefaciens</name>
    <dbReference type="NCBI Taxonomy" id="358"/>
    <lineage>
        <taxon>Bacteria</taxon>
        <taxon>Pseudomonadati</taxon>
        <taxon>Pseudomonadota</taxon>
        <taxon>Alphaproteobacteria</taxon>
        <taxon>Hyphomicrobiales</taxon>
        <taxon>Rhizobiaceae</taxon>
        <taxon>Rhizobium/Agrobacterium group</taxon>
        <taxon>Agrobacterium</taxon>
        <taxon>Agrobacterium tumefaciens complex</taxon>
    </lineage>
</organism>
<comment type="caution">
    <text evidence="2">The sequence shown here is derived from an EMBL/GenBank/DDBJ whole genome shotgun (WGS) entry which is preliminary data.</text>
</comment>
<reference evidence="2 3" key="1">
    <citation type="journal article" date="2016" name="PeerJ">
        <title>Gall-ID: tools for genotyping gall-causing phytopathogenic bacteria.</title>
        <authorList>
            <person name="Davis E.W.II."/>
            <person name="Weisberg A.J."/>
            <person name="Tabima J.F."/>
            <person name="Grunwald N.J."/>
            <person name="Chang J.H."/>
        </authorList>
    </citation>
    <scope>NUCLEOTIDE SEQUENCE [LARGE SCALE GENOMIC DNA]</scope>
    <source>
        <strain evidence="2 3">N2/73</strain>
    </source>
</reference>
<evidence type="ECO:0000256" key="1">
    <source>
        <dbReference type="SAM" id="MobiDB-lite"/>
    </source>
</evidence>
<dbReference type="AlphaFoldDB" id="A0AB36EP79"/>
<gene>
    <name evidence="2" type="ORF">A6U91_01455</name>
</gene>
<evidence type="ECO:0000313" key="2">
    <source>
        <dbReference type="EMBL" id="OCJ42546.1"/>
    </source>
</evidence>
<accession>A0AB36EP79</accession>
<proteinExistence type="predicted"/>
<name>A0AB36EP79_AGRTU</name>
<dbReference type="Proteomes" id="UP000093451">
    <property type="component" value="Unassembled WGS sequence"/>
</dbReference>
<protein>
    <submittedName>
        <fullName evidence="2">Uncharacterized protein</fullName>
    </submittedName>
</protein>
<sequence length="350" mass="38881">MHILPALSKLQLVYILYVNFFINAHKCIQITTGMRSRARNGSVFKHQGFNMTTIISQPFAGSNYFRLLTENIPEKNRASSPSGATNGVDPLTALLASSADNETGDLTYDMRGRIDGRPEKGADDVDKAKNSSGPEMAIDWAAEVIRTTSLNVSAASSTRDLLGEELRFGRAMHTLGVRPEDIVRNFVPEGMTKESVYDLTPEAYQAELSKAYNNASQREQKESWAYFGVDFDAYIAAVDNQAYAAMGVPGSIQTLQNAIDFYNSTHKVETSSIDPETLTEKQKALLKMLEDTNNYWKKRAKDQLDQTISSLFNSYGRTGNLIETDTTGRVSVGTFELSYKGVQIYRPNRS</sequence>
<dbReference type="EMBL" id="LXKT01000001">
    <property type="protein sequence ID" value="OCJ42546.1"/>
    <property type="molecule type" value="Genomic_DNA"/>
</dbReference>
<feature type="region of interest" description="Disordered" evidence="1">
    <location>
        <begin position="104"/>
        <end position="131"/>
    </location>
</feature>
<feature type="compositionally biased region" description="Basic and acidic residues" evidence="1">
    <location>
        <begin position="108"/>
        <end position="129"/>
    </location>
</feature>
<evidence type="ECO:0000313" key="3">
    <source>
        <dbReference type="Proteomes" id="UP000093451"/>
    </source>
</evidence>